<dbReference type="EMBL" id="CP009920">
    <property type="protein sequence ID" value="AJI22018.1"/>
    <property type="molecule type" value="Genomic_DNA"/>
</dbReference>
<dbReference type="KEGG" id="bmeg:BG04_5462"/>
<dbReference type="Proteomes" id="UP000031829">
    <property type="component" value="Chromosome"/>
</dbReference>
<dbReference type="HOGENOM" id="CLU_1018007_0_0_9"/>
<name>A0A0B6AN34_PRIM2</name>
<evidence type="ECO:0000313" key="2">
    <source>
        <dbReference type="EMBL" id="AJI22018.1"/>
    </source>
</evidence>
<dbReference type="AlphaFoldDB" id="A0A0B6AN34"/>
<organism evidence="2 3">
    <name type="scientific">Priestia megaterium (strain ATCC 14581 / DSM 32 / CCUG 1817 / JCM 2506 / NBRC 15308 / NCIMB 9376 / NCTC 10342 / NRRL B-14308 / VKM B-512 / Ford 19)</name>
    <name type="common">Bacillus megaterium</name>
    <dbReference type="NCBI Taxonomy" id="1348623"/>
    <lineage>
        <taxon>Bacteria</taxon>
        <taxon>Bacillati</taxon>
        <taxon>Bacillota</taxon>
        <taxon>Bacilli</taxon>
        <taxon>Bacillales</taxon>
        <taxon>Bacillaceae</taxon>
        <taxon>Priestia</taxon>
    </lineage>
</organism>
<feature type="region of interest" description="Disordered" evidence="1">
    <location>
        <begin position="1"/>
        <end position="82"/>
    </location>
</feature>
<dbReference type="RefSeq" id="WP_034650923.1">
    <property type="nucleotide sequence ID" value="NZ_BCVB01000011.1"/>
</dbReference>
<evidence type="ECO:0000313" key="3">
    <source>
        <dbReference type="Proteomes" id="UP000031829"/>
    </source>
</evidence>
<sequence length="273" mass="30624">MFSKWFKQSPKIETVRKINPSSLPTKKKVSPIDQRSNQKRKELPKKMKTKKQSNLKNPSQQPKKLSSQTEPKTSAEAEVTKPALSSDSALNLQGIIDQVTRLTDAIPKIEELHQQLHESAHLIQSLSQLHEQTAHLLSAMQSAPNFEAIQNQLSALKEESSNTALYEMVKTLDKKIDEVTQPKQSIVVEKIMVEKVLLDKIDLSNNFGQLGIKDLTGHLNIGTTYSADSDQVDEEVKDLFSVKLKEKKVDEHTTETTMSSGGEPEKSDDHSEE</sequence>
<feature type="compositionally biased region" description="Polar residues" evidence="1">
    <location>
        <begin position="54"/>
        <end position="72"/>
    </location>
</feature>
<protein>
    <submittedName>
        <fullName evidence="2">Uncharacterized protein</fullName>
    </submittedName>
</protein>
<feature type="compositionally biased region" description="Basic and acidic residues" evidence="1">
    <location>
        <begin position="263"/>
        <end position="273"/>
    </location>
</feature>
<gene>
    <name evidence="2" type="ORF">BG04_5462</name>
</gene>
<evidence type="ECO:0000256" key="1">
    <source>
        <dbReference type="SAM" id="MobiDB-lite"/>
    </source>
</evidence>
<dbReference type="GeneID" id="93643408"/>
<accession>A0A0B6AN34</accession>
<proteinExistence type="predicted"/>
<reference evidence="2 3" key="1">
    <citation type="journal article" date="2015" name="Genome Announc.">
        <title>Complete genome sequences for 35 biothreat assay-relevant bacillus species.</title>
        <authorList>
            <person name="Johnson S.L."/>
            <person name="Daligault H.E."/>
            <person name="Davenport K.W."/>
            <person name="Jaissle J."/>
            <person name="Frey K.G."/>
            <person name="Ladner J.T."/>
            <person name="Broomall S.M."/>
            <person name="Bishop-Lilly K.A."/>
            <person name="Bruce D.C."/>
            <person name="Gibbons H.S."/>
            <person name="Coyne S.R."/>
            <person name="Lo C.C."/>
            <person name="Meincke L."/>
            <person name="Munk A.C."/>
            <person name="Koroleva G.I."/>
            <person name="Rosenzweig C.N."/>
            <person name="Palacios G.F."/>
            <person name="Redden C.L."/>
            <person name="Minogue T.D."/>
            <person name="Chain P.S."/>
        </authorList>
    </citation>
    <scope>NUCLEOTIDE SEQUENCE [LARGE SCALE GENOMIC DNA]</scope>
    <source>
        <strain evidence="3">ATCC 14581 / DSM 32 / JCM 2506 / NBRC 15308 / NCIMB 9376 / NCTC 10342 / NRRL B-14308 / VKM B-512</strain>
    </source>
</reference>
<feature type="region of interest" description="Disordered" evidence="1">
    <location>
        <begin position="249"/>
        <end position="273"/>
    </location>
</feature>